<dbReference type="SUPFAM" id="SSF56349">
    <property type="entry name" value="DNA breaking-rejoining enzymes"/>
    <property type="match status" value="1"/>
</dbReference>
<dbReference type="GO" id="GO:0003677">
    <property type="term" value="F:DNA binding"/>
    <property type="evidence" value="ECO:0007669"/>
    <property type="project" value="InterPro"/>
</dbReference>
<keyword evidence="1" id="KW-0233">DNA recombination</keyword>
<dbReference type="PANTHER" id="PTHR30349">
    <property type="entry name" value="PHAGE INTEGRASE-RELATED"/>
    <property type="match status" value="1"/>
</dbReference>
<dbReference type="InterPro" id="IPR050090">
    <property type="entry name" value="Tyrosine_recombinase_XerCD"/>
</dbReference>
<evidence type="ECO:0000313" key="3">
    <source>
        <dbReference type="EMBL" id="NMP25168.1"/>
    </source>
</evidence>
<evidence type="ECO:0000259" key="2">
    <source>
        <dbReference type="PROSITE" id="PS51898"/>
    </source>
</evidence>
<dbReference type="PROSITE" id="PS51898">
    <property type="entry name" value="TYR_RECOMBINASE"/>
    <property type="match status" value="1"/>
</dbReference>
<sequence>MAAWKASWAGQVKPATEARKLRTVRSLYRFGQQYAHWPSNPLCTIADLHVPDPLPYRMPTPDDVWALMTAAEQHSPFAAALVAFVFGTGCRISEVVATTWGAIIPGRTQWAWHVPHRTPNQVMPLRPEVVAALQRWRVAQGLPPTHWEREDPTPLFPTSAGEPMRPVALTATIRRLAVKAHLKAYPAFALRHAHAELALRHGASLTLLKRTLGHHRLSSTARYLRPELHLPAATSDFLPWKPSE</sequence>
<keyword evidence="4" id="KW-1185">Reference proteome</keyword>
<name>A0A7Y0L8W3_9FIRM</name>
<gene>
    <name evidence="3" type="ORF">HIJ39_23025</name>
</gene>
<evidence type="ECO:0000256" key="1">
    <source>
        <dbReference type="ARBA" id="ARBA00023172"/>
    </source>
</evidence>
<dbReference type="InterPro" id="IPR011010">
    <property type="entry name" value="DNA_brk_join_enz"/>
</dbReference>
<dbReference type="RefSeq" id="WP_169103356.1">
    <property type="nucleotide sequence ID" value="NZ_JABBVZ010000283.1"/>
</dbReference>
<dbReference type="Pfam" id="PF00589">
    <property type="entry name" value="Phage_integrase"/>
    <property type="match status" value="1"/>
</dbReference>
<dbReference type="AlphaFoldDB" id="A0A7Y0L8W3"/>
<dbReference type="GO" id="GO:0015074">
    <property type="term" value="P:DNA integration"/>
    <property type="evidence" value="ECO:0007669"/>
    <property type="project" value="InterPro"/>
</dbReference>
<dbReference type="GO" id="GO:0006310">
    <property type="term" value="P:DNA recombination"/>
    <property type="evidence" value="ECO:0007669"/>
    <property type="project" value="UniProtKB-KW"/>
</dbReference>
<proteinExistence type="predicted"/>
<organism evidence="3 4">
    <name type="scientific">Sulfobacillus harzensis</name>
    <dbReference type="NCBI Taxonomy" id="2729629"/>
    <lineage>
        <taxon>Bacteria</taxon>
        <taxon>Bacillati</taxon>
        <taxon>Bacillota</taxon>
        <taxon>Clostridia</taxon>
        <taxon>Eubacteriales</taxon>
        <taxon>Clostridiales Family XVII. Incertae Sedis</taxon>
        <taxon>Sulfobacillus</taxon>
    </lineage>
</organism>
<reference evidence="3 4" key="1">
    <citation type="submission" date="2020-04" db="EMBL/GenBank/DDBJ databases">
        <authorList>
            <person name="Zhang R."/>
            <person name="Schippers A."/>
        </authorList>
    </citation>
    <scope>NUCLEOTIDE SEQUENCE [LARGE SCALE GENOMIC DNA]</scope>
    <source>
        <strain evidence="3 4">DSM 109850</strain>
    </source>
</reference>
<dbReference type="PANTHER" id="PTHR30349:SF64">
    <property type="entry name" value="PROPHAGE INTEGRASE INTD-RELATED"/>
    <property type="match status" value="1"/>
</dbReference>
<dbReference type="Gene3D" id="1.10.443.10">
    <property type="entry name" value="Intergrase catalytic core"/>
    <property type="match status" value="1"/>
</dbReference>
<dbReference type="CDD" id="cd00397">
    <property type="entry name" value="DNA_BRE_C"/>
    <property type="match status" value="1"/>
</dbReference>
<protein>
    <submittedName>
        <fullName evidence="3">Site-specific integrase</fullName>
    </submittedName>
</protein>
<dbReference type="EMBL" id="JABBVZ010000283">
    <property type="protein sequence ID" value="NMP25168.1"/>
    <property type="molecule type" value="Genomic_DNA"/>
</dbReference>
<dbReference type="Proteomes" id="UP000533476">
    <property type="component" value="Unassembled WGS sequence"/>
</dbReference>
<dbReference type="InterPro" id="IPR013762">
    <property type="entry name" value="Integrase-like_cat_sf"/>
</dbReference>
<accession>A0A7Y0L8W3</accession>
<evidence type="ECO:0000313" key="4">
    <source>
        <dbReference type="Proteomes" id="UP000533476"/>
    </source>
</evidence>
<feature type="domain" description="Tyr recombinase" evidence="2">
    <location>
        <begin position="53"/>
        <end position="236"/>
    </location>
</feature>
<comment type="caution">
    <text evidence="3">The sequence shown here is derived from an EMBL/GenBank/DDBJ whole genome shotgun (WGS) entry which is preliminary data.</text>
</comment>
<dbReference type="InterPro" id="IPR002104">
    <property type="entry name" value="Integrase_catalytic"/>
</dbReference>